<dbReference type="InterPro" id="IPR003661">
    <property type="entry name" value="HisK_dim/P_dom"/>
</dbReference>
<dbReference type="PRINTS" id="PR00344">
    <property type="entry name" value="BCTRLSENSOR"/>
</dbReference>
<dbReference type="GO" id="GO:0004721">
    <property type="term" value="F:phosphoprotein phosphatase activity"/>
    <property type="evidence" value="ECO:0007669"/>
    <property type="project" value="TreeGrafter"/>
</dbReference>
<dbReference type="InterPro" id="IPR003594">
    <property type="entry name" value="HATPase_dom"/>
</dbReference>
<comment type="catalytic activity">
    <reaction evidence="1">
        <text>ATP + protein L-histidine = ADP + protein N-phospho-L-histidine.</text>
        <dbReference type="EC" id="2.7.13.3"/>
    </reaction>
</comment>
<dbReference type="PANTHER" id="PTHR45453:SF1">
    <property type="entry name" value="PHOSPHATE REGULON SENSOR PROTEIN PHOR"/>
    <property type="match status" value="1"/>
</dbReference>
<dbReference type="Gene3D" id="3.30.565.10">
    <property type="entry name" value="Histidine kinase-like ATPase, C-terminal domain"/>
    <property type="match status" value="1"/>
</dbReference>
<comment type="subcellular location">
    <subcellularLocation>
        <location evidence="2">Membrane</location>
    </subcellularLocation>
</comment>
<dbReference type="AlphaFoldDB" id="A0A9D2Q6W2"/>
<evidence type="ECO:0000256" key="2">
    <source>
        <dbReference type="ARBA" id="ARBA00004370"/>
    </source>
</evidence>
<keyword evidence="7" id="KW-0902">Two-component regulatory system</keyword>
<dbReference type="SUPFAM" id="SSF47384">
    <property type="entry name" value="Homodimeric domain of signal transducing histidine kinase"/>
    <property type="match status" value="1"/>
</dbReference>
<dbReference type="PANTHER" id="PTHR45453">
    <property type="entry name" value="PHOSPHATE REGULON SENSOR PROTEIN PHOR"/>
    <property type="match status" value="1"/>
</dbReference>
<dbReference type="Gene3D" id="1.10.287.130">
    <property type="match status" value="1"/>
</dbReference>
<dbReference type="CDD" id="cd00082">
    <property type="entry name" value="HisKA"/>
    <property type="match status" value="1"/>
</dbReference>
<evidence type="ECO:0000313" key="10">
    <source>
        <dbReference type="Proteomes" id="UP000823902"/>
    </source>
</evidence>
<dbReference type="PROSITE" id="PS50109">
    <property type="entry name" value="HIS_KIN"/>
    <property type="match status" value="1"/>
</dbReference>
<dbReference type="InterPro" id="IPR004358">
    <property type="entry name" value="Sig_transdc_His_kin-like_C"/>
</dbReference>
<comment type="caution">
    <text evidence="9">The sequence shown here is derived from an EMBL/GenBank/DDBJ whole genome shotgun (WGS) entry which is preliminary data.</text>
</comment>
<proteinExistence type="predicted"/>
<dbReference type="InterPro" id="IPR036890">
    <property type="entry name" value="HATPase_C_sf"/>
</dbReference>
<dbReference type="EMBL" id="DWVY01000013">
    <property type="protein sequence ID" value="HJC73964.1"/>
    <property type="molecule type" value="Genomic_DNA"/>
</dbReference>
<evidence type="ECO:0000256" key="7">
    <source>
        <dbReference type="ARBA" id="ARBA00023012"/>
    </source>
</evidence>
<evidence type="ECO:0000313" key="9">
    <source>
        <dbReference type="EMBL" id="HJC73964.1"/>
    </source>
</evidence>
<evidence type="ECO:0000259" key="8">
    <source>
        <dbReference type="PROSITE" id="PS50109"/>
    </source>
</evidence>
<keyword evidence="4" id="KW-0597">Phosphoprotein</keyword>
<keyword evidence="6 9" id="KW-0418">Kinase</keyword>
<dbReference type="GO" id="GO:0005886">
    <property type="term" value="C:plasma membrane"/>
    <property type="evidence" value="ECO:0007669"/>
    <property type="project" value="TreeGrafter"/>
</dbReference>
<dbReference type="EC" id="2.7.13.3" evidence="3"/>
<sequence length="301" mass="33643">MVFWLCCLTGILTFIIFILIIKICLLKKSADEIADGFAGRAASDTNTLIGISSCDRHMRKLADTINKELLLLQDDRRRFQQGDKDLKNAVTNISHDLRTPLTAICGYLDLLDREETSDTVSRYLKIIRGRTENMRHLTEELFRYSVYTSVSGGTPDEPVILNRCLEDSISALYAALKQKHITPEISMPEQKIVRMLNRNALSRIFGNIISNAVKYSDGDLVITLDKDGGITFANHASALDEIRVGRLFDRFYTVESASADSTGLGLSIAKVLTEQMGGEISAEYEDGMIRVKLSFPKTCFV</sequence>
<dbReference type="SMART" id="SM00388">
    <property type="entry name" value="HisKA"/>
    <property type="match status" value="1"/>
</dbReference>
<dbReference type="GO" id="GO:0016036">
    <property type="term" value="P:cellular response to phosphate starvation"/>
    <property type="evidence" value="ECO:0007669"/>
    <property type="project" value="TreeGrafter"/>
</dbReference>
<evidence type="ECO:0000256" key="5">
    <source>
        <dbReference type="ARBA" id="ARBA00022679"/>
    </source>
</evidence>
<reference evidence="9" key="2">
    <citation type="submission" date="2021-04" db="EMBL/GenBank/DDBJ databases">
        <authorList>
            <person name="Gilroy R."/>
        </authorList>
    </citation>
    <scope>NUCLEOTIDE SEQUENCE</scope>
    <source>
        <strain evidence="9">CHK196-7946</strain>
    </source>
</reference>
<dbReference type="InterPro" id="IPR036097">
    <property type="entry name" value="HisK_dim/P_sf"/>
</dbReference>
<evidence type="ECO:0000256" key="1">
    <source>
        <dbReference type="ARBA" id="ARBA00000085"/>
    </source>
</evidence>
<evidence type="ECO:0000256" key="4">
    <source>
        <dbReference type="ARBA" id="ARBA00022553"/>
    </source>
</evidence>
<dbReference type="Proteomes" id="UP000823902">
    <property type="component" value="Unassembled WGS sequence"/>
</dbReference>
<dbReference type="InterPro" id="IPR005467">
    <property type="entry name" value="His_kinase_dom"/>
</dbReference>
<dbReference type="SUPFAM" id="SSF55874">
    <property type="entry name" value="ATPase domain of HSP90 chaperone/DNA topoisomerase II/histidine kinase"/>
    <property type="match status" value="1"/>
</dbReference>
<organism evidence="9 10">
    <name type="scientific">Candidatus Mediterraneibacter faecavium</name>
    <dbReference type="NCBI Taxonomy" id="2838668"/>
    <lineage>
        <taxon>Bacteria</taxon>
        <taxon>Bacillati</taxon>
        <taxon>Bacillota</taxon>
        <taxon>Clostridia</taxon>
        <taxon>Lachnospirales</taxon>
        <taxon>Lachnospiraceae</taxon>
        <taxon>Mediterraneibacter</taxon>
    </lineage>
</organism>
<dbReference type="SMART" id="SM00387">
    <property type="entry name" value="HATPase_c"/>
    <property type="match status" value="1"/>
</dbReference>
<name>A0A9D2Q6W2_9FIRM</name>
<protein>
    <recommendedName>
        <fullName evidence="3">histidine kinase</fullName>
        <ecNumber evidence="3">2.7.13.3</ecNumber>
    </recommendedName>
</protein>
<gene>
    <name evidence="9" type="ORF">H9697_03305</name>
</gene>
<evidence type="ECO:0000256" key="6">
    <source>
        <dbReference type="ARBA" id="ARBA00022777"/>
    </source>
</evidence>
<evidence type="ECO:0000256" key="3">
    <source>
        <dbReference type="ARBA" id="ARBA00012438"/>
    </source>
</evidence>
<feature type="domain" description="Histidine kinase" evidence="8">
    <location>
        <begin position="92"/>
        <end position="299"/>
    </location>
</feature>
<keyword evidence="5" id="KW-0808">Transferase</keyword>
<dbReference type="Pfam" id="PF02518">
    <property type="entry name" value="HATPase_c"/>
    <property type="match status" value="1"/>
</dbReference>
<accession>A0A9D2Q6W2</accession>
<dbReference type="GO" id="GO:0000155">
    <property type="term" value="F:phosphorelay sensor kinase activity"/>
    <property type="evidence" value="ECO:0007669"/>
    <property type="project" value="InterPro"/>
</dbReference>
<dbReference type="Pfam" id="PF00512">
    <property type="entry name" value="HisKA"/>
    <property type="match status" value="1"/>
</dbReference>
<dbReference type="InterPro" id="IPR050351">
    <property type="entry name" value="BphY/WalK/GraS-like"/>
</dbReference>
<reference evidence="9" key="1">
    <citation type="journal article" date="2021" name="PeerJ">
        <title>Extensive microbial diversity within the chicken gut microbiome revealed by metagenomics and culture.</title>
        <authorList>
            <person name="Gilroy R."/>
            <person name="Ravi A."/>
            <person name="Getino M."/>
            <person name="Pursley I."/>
            <person name="Horton D.L."/>
            <person name="Alikhan N.F."/>
            <person name="Baker D."/>
            <person name="Gharbi K."/>
            <person name="Hall N."/>
            <person name="Watson M."/>
            <person name="Adriaenssens E.M."/>
            <person name="Foster-Nyarko E."/>
            <person name="Jarju S."/>
            <person name="Secka A."/>
            <person name="Antonio M."/>
            <person name="Oren A."/>
            <person name="Chaudhuri R.R."/>
            <person name="La Ragione R."/>
            <person name="Hildebrand F."/>
            <person name="Pallen M.J."/>
        </authorList>
    </citation>
    <scope>NUCLEOTIDE SEQUENCE</scope>
    <source>
        <strain evidence="9">CHK196-7946</strain>
    </source>
</reference>